<dbReference type="Proteomes" id="UP000233551">
    <property type="component" value="Unassembled WGS sequence"/>
</dbReference>
<accession>A0A2I0I0D5</accession>
<gene>
    <name evidence="1" type="ORF">CRG98_042298</name>
</gene>
<protein>
    <submittedName>
        <fullName evidence="1">Uncharacterized protein</fullName>
    </submittedName>
</protein>
<name>A0A2I0I0D5_PUNGR</name>
<dbReference type="AlphaFoldDB" id="A0A2I0I0D5"/>
<reference evidence="1 2" key="1">
    <citation type="submission" date="2017-11" db="EMBL/GenBank/DDBJ databases">
        <title>De-novo sequencing of pomegranate (Punica granatum L.) genome.</title>
        <authorList>
            <person name="Akparov Z."/>
            <person name="Amiraslanov A."/>
            <person name="Hajiyeva S."/>
            <person name="Abbasov M."/>
            <person name="Kaur K."/>
            <person name="Hamwieh A."/>
            <person name="Solovyev V."/>
            <person name="Salamov A."/>
            <person name="Braich B."/>
            <person name="Kosarev P."/>
            <person name="Mahmoud A."/>
            <person name="Hajiyev E."/>
            <person name="Babayeva S."/>
            <person name="Izzatullayeva V."/>
            <person name="Mammadov A."/>
            <person name="Mammadov A."/>
            <person name="Sharifova S."/>
            <person name="Ojaghi J."/>
            <person name="Eynullazada K."/>
            <person name="Bayramov B."/>
            <person name="Abdulazimova A."/>
            <person name="Shahmuradov I."/>
        </authorList>
    </citation>
    <scope>NUCLEOTIDE SEQUENCE [LARGE SCALE GENOMIC DNA]</scope>
    <source>
        <strain evidence="2">cv. AG2017</strain>
        <tissue evidence="1">Leaf</tissue>
    </source>
</reference>
<dbReference type="EMBL" id="PGOL01004466">
    <property type="protein sequence ID" value="PKI37303.1"/>
    <property type="molecule type" value="Genomic_DNA"/>
</dbReference>
<evidence type="ECO:0000313" key="1">
    <source>
        <dbReference type="EMBL" id="PKI37303.1"/>
    </source>
</evidence>
<evidence type="ECO:0000313" key="2">
    <source>
        <dbReference type="Proteomes" id="UP000233551"/>
    </source>
</evidence>
<keyword evidence="2" id="KW-1185">Reference proteome</keyword>
<organism evidence="1 2">
    <name type="scientific">Punica granatum</name>
    <name type="common">Pomegranate</name>
    <dbReference type="NCBI Taxonomy" id="22663"/>
    <lineage>
        <taxon>Eukaryota</taxon>
        <taxon>Viridiplantae</taxon>
        <taxon>Streptophyta</taxon>
        <taxon>Embryophyta</taxon>
        <taxon>Tracheophyta</taxon>
        <taxon>Spermatophyta</taxon>
        <taxon>Magnoliopsida</taxon>
        <taxon>eudicotyledons</taxon>
        <taxon>Gunneridae</taxon>
        <taxon>Pentapetalae</taxon>
        <taxon>rosids</taxon>
        <taxon>malvids</taxon>
        <taxon>Myrtales</taxon>
        <taxon>Lythraceae</taxon>
        <taxon>Punica</taxon>
    </lineage>
</organism>
<proteinExistence type="predicted"/>
<sequence>MVDLPFQLKRRTCGRGEETQEGIPKYVPHESCACNALSSPPPLVEFSRRQCKGQVRRFEIKTTNVTTTPTACIYSYMFLHLHDLSSNSAEED</sequence>
<comment type="caution">
    <text evidence="1">The sequence shown here is derived from an EMBL/GenBank/DDBJ whole genome shotgun (WGS) entry which is preliminary data.</text>
</comment>